<protein>
    <submittedName>
        <fullName evidence="3">PPE domain-containing protein</fullName>
    </submittedName>
</protein>
<sequence length="329" mass="34484">MTTPNDLVAQPEGQKRFEGAGLADSVDGLIADIGENKNWETLAVDGLAVGLDALGIALDPLGAILSAGVGWLLEHIAFLREPLEVLTGDPKQIQALSKTWSNVATELMGAANDYSDAIGDIAAWDGDAAAAYRKTAKEYVGALDAVAQTAQHTSQGIAVAGQVVAVERAFVFAAISEWVGKVISKALLALATSVFTFGGSLGFFIASVVGDAITLFARLGKRLARLLQVIRRFVDRFSGTSARAADAAAALGRRGDQINRWADPKINGSNVAEVMFTPAAYRRYTEAMDGSFVGQTANVAGSLWARTGAEAAKSARDFGDGMDDGHYTS</sequence>
<keyword evidence="4" id="KW-1185">Reference proteome</keyword>
<dbReference type="InterPro" id="IPR057746">
    <property type="entry name" value="CpnT-like_N"/>
</dbReference>
<evidence type="ECO:0000259" key="2">
    <source>
        <dbReference type="Pfam" id="PF25547"/>
    </source>
</evidence>
<name>A0A6I4MK36_9ACTN</name>
<dbReference type="InterPro" id="IPR038332">
    <property type="entry name" value="PPE_sf"/>
</dbReference>
<evidence type="ECO:0000313" key="3">
    <source>
        <dbReference type="EMBL" id="MWA04514.1"/>
    </source>
</evidence>
<feature type="transmembrane region" description="Helical" evidence="1">
    <location>
        <begin position="194"/>
        <end position="217"/>
    </location>
</feature>
<dbReference type="InterPro" id="IPR036689">
    <property type="entry name" value="ESAT-6-like_sf"/>
</dbReference>
<organism evidence="3 4">
    <name type="scientific">Actinomadura physcomitrii</name>
    <dbReference type="NCBI Taxonomy" id="2650748"/>
    <lineage>
        <taxon>Bacteria</taxon>
        <taxon>Bacillati</taxon>
        <taxon>Actinomycetota</taxon>
        <taxon>Actinomycetes</taxon>
        <taxon>Streptosporangiales</taxon>
        <taxon>Thermomonosporaceae</taxon>
        <taxon>Actinomadura</taxon>
    </lineage>
</organism>
<dbReference type="AlphaFoldDB" id="A0A6I4MK36"/>
<dbReference type="Gene3D" id="1.20.1260.20">
    <property type="entry name" value="PPE superfamily"/>
    <property type="match status" value="1"/>
</dbReference>
<accession>A0A6I4MK36</accession>
<dbReference type="Proteomes" id="UP000462055">
    <property type="component" value="Unassembled WGS sequence"/>
</dbReference>
<dbReference type="SUPFAM" id="SSF140453">
    <property type="entry name" value="EsxAB dimer-like"/>
    <property type="match status" value="1"/>
</dbReference>
<dbReference type="RefSeq" id="WP_160573799.1">
    <property type="nucleotide sequence ID" value="NZ_WBMS02000028.1"/>
</dbReference>
<keyword evidence="1" id="KW-1133">Transmembrane helix</keyword>
<gene>
    <name evidence="3" type="ORF">F8568_029875</name>
</gene>
<reference evidence="3" key="1">
    <citation type="submission" date="2019-12" db="EMBL/GenBank/DDBJ databases">
        <title>Actinomadura physcomitrii sp. nov., a novel actinomycete isolated from moss [Physcomitrium sphaericum (Ludw) Fuernr].</title>
        <authorList>
            <person name="Zhuang X."/>
        </authorList>
    </citation>
    <scope>NUCLEOTIDE SEQUENCE [LARGE SCALE GENOMIC DNA]</scope>
    <source>
        <strain evidence="3">LD22</strain>
    </source>
</reference>
<dbReference type="Pfam" id="PF25547">
    <property type="entry name" value="WXG100_2"/>
    <property type="match status" value="1"/>
</dbReference>
<feature type="domain" description="Outer membrane channel protein CpnT-like N-terminal" evidence="2">
    <location>
        <begin position="88"/>
        <end position="176"/>
    </location>
</feature>
<evidence type="ECO:0000313" key="4">
    <source>
        <dbReference type="Proteomes" id="UP000462055"/>
    </source>
</evidence>
<dbReference type="EMBL" id="WBMS02000028">
    <property type="protein sequence ID" value="MWA04514.1"/>
    <property type="molecule type" value="Genomic_DNA"/>
</dbReference>
<keyword evidence="1" id="KW-0472">Membrane</keyword>
<keyword evidence="1" id="KW-0812">Transmembrane</keyword>
<comment type="caution">
    <text evidence="3">The sequence shown here is derived from an EMBL/GenBank/DDBJ whole genome shotgun (WGS) entry which is preliminary data.</text>
</comment>
<proteinExistence type="predicted"/>
<evidence type="ECO:0000256" key="1">
    <source>
        <dbReference type="SAM" id="Phobius"/>
    </source>
</evidence>